<dbReference type="AlphaFoldDB" id="A0A316YXD1"/>
<name>A0A316YXD1_9BASI</name>
<sequence>MAHQSQFTPSTTKHAPSSSEMHLAEDEAAVLLLGLRGSGGPASSSSSPQPQPQSQPSSSSCSGDSAVASTSKVKLDETEPLPKSSGSPCATPVRVIEGRMRRASLTRSQSDEDERRVRGRKSVKEEDGKRTDEEEEEGDTSSSADAHLRRGSRHRKQVERPNMVKTPGAGLYKGTSHRKRHSGGHARGSTAAAKAELNGSKVKKDVVDKPEGQGSIAGMVVGGGIEDARVRALHEASIDGDDRTERKPVLENGGGAHGPKIPVRAGESGPEDRPIAKVALQAEDAKPIFIKREFVPPRPLRVKQDQGL</sequence>
<evidence type="ECO:0000313" key="3">
    <source>
        <dbReference type="Proteomes" id="UP000245768"/>
    </source>
</evidence>
<feature type="compositionally biased region" description="Basic and acidic residues" evidence="1">
    <location>
        <begin position="109"/>
        <end position="132"/>
    </location>
</feature>
<feature type="compositionally biased region" description="Basic and acidic residues" evidence="1">
    <location>
        <begin position="236"/>
        <end position="249"/>
    </location>
</feature>
<feature type="compositionally biased region" description="Low complexity" evidence="1">
    <location>
        <begin position="41"/>
        <end position="71"/>
    </location>
</feature>
<feature type="compositionally biased region" description="Polar residues" evidence="1">
    <location>
        <begin position="1"/>
        <end position="20"/>
    </location>
</feature>
<dbReference type="Proteomes" id="UP000245768">
    <property type="component" value="Unassembled WGS sequence"/>
</dbReference>
<evidence type="ECO:0000256" key="1">
    <source>
        <dbReference type="SAM" id="MobiDB-lite"/>
    </source>
</evidence>
<proteinExistence type="predicted"/>
<evidence type="ECO:0000313" key="2">
    <source>
        <dbReference type="EMBL" id="PWN93851.1"/>
    </source>
</evidence>
<gene>
    <name evidence="2" type="ORF">FA10DRAFT_299192</name>
</gene>
<protein>
    <submittedName>
        <fullName evidence="2">Uncharacterized protein</fullName>
    </submittedName>
</protein>
<feature type="region of interest" description="Disordered" evidence="1">
    <location>
        <begin position="1"/>
        <end position="199"/>
    </location>
</feature>
<dbReference type="InParanoid" id="A0A316YXD1"/>
<feature type="region of interest" description="Disordered" evidence="1">
    <location>
        <begin position="236"/>
        <end position="272"/>
    </location>
</feature>
<dbReference type="EMBL" id="KZ819634">
    <property type="protein sequence ID" value="PWN93851.1"/>
    <property type="molecule type" value="Genomic_DNA"/>
</dbReference>
<organism evidence="2 3">
    <name type="scientific">Acaromyces ingoldii</name>
    <dbReference type="NCBI Taxonomy" id="215250"/>
    <lineage>
        <taxon>Eukaryota</taxon>
        <taxon>Fungi</taxon>
        <taxon>Dikarya</taxon>
        <taxon>Basidiomycota</taxon>
        <taxon>Ustilaginomycotina</taxon>
        <taxon>Exobasidiomycetes</taxon>
        <taxon>Exobasidiales</taxon>
        <taxon>Cryptobasidiaceae</taxon>
        <taxon>Acaromyces</taxon>
    </lineage>
</organism>
<dbReference type="RefSeq" id="XP_025381049.1">
    <property type="nucleotide sequence ID" value="XM_025524693.1"/>
</dbReference>
<dbReference type="GeneID" id="37046609"/>
<keyword evidence="3" id="KW-1185">Reference proteome</keyword>
<reference evidence="2 3" key="1">
    <citation type="journal article" date="2018" name="Mol. Biol. Evol.">
        <title>Broad Genomic Sampling Reveals a Smut Pathogenic Ancestry of the Fungal Clade Ustilaginomycotina.</title>
        <authorList>
            <person name="Kijpornyongpan T."/>
            <person name="Mondo S.J."/>
            <person name="Barry K."/>
            <person name="Sandor L."/>
            <person name="Lee J."/>
            <person name="Lipzen A."/>
            <person name="Pangilinan J."/>
            <person name="LaButti K."/>
            <person name="Hainaut M."/>
            <person name="Henrissat B."/>
            <person name="Grigoriev I.V."/>
            <person name="Spatafora J.W."/>
            <person name="Aime M.C."/>
        </authorList>
    </citation>
    <scope>NUCLEOTIDE SEQUENCE [LARGE SCALE GENOMIC DNA]</scope>
    <source>
        <strain evidence="2 3">MCA 4198</strain>
    </source>
</reference>
<feature type="compositionally biased region" description="Basic residues" evidence="1">
    <location>
        <begin position="175"/>
        <end position="184"/>
    </location>
</feature>
<accession>A0A316YXD1</accession>